<dbReference type="EMBL" id="CP154834">
    <property type="protein sequence ID" value="XAO73578.1"/>
    <property type="molecule type" value="Genomic_DNA"/>
</dbReference>
<organism evidence="1 2">
    <name type="scientific">Chryseobacterium endophyticum</name>
    <dbReference type="NCBI Taxonomy" id="1854762"/>
    <lineage>
        <taxon>Bacteria</taxon>
        <taxon>Pseudomonadati</taxon>
        <taxon>Bacteroidota</taxon>
        <taxon>Flavobacteriia</taxon>
        <taxon>Flavobacteriales</taxon>
        <taxon>Weeksellaceae</taxon>
        <taxon>Chryseobacterium group</taxon>
        <taxon>Chryseobacterium</taxon>
    </lineage>
</organism>
<gene>
    <name evidence="1" type="ORF">AAFP95_17900</name>
</gene>
<evidence type="ECO:0008006" key="3">
    <source>
        <dbReference type="Google" id="ProtNLM"/>
    </source>
</evidence>
<dbReference type="AlphaFoldDB" id="A0AAU6WMP6"/>
<name>A0AAU6WMP6_9FLAO</name>
<dbReference type="RefSeq" id="WP_345766015.1">
    <property type="nucleotide sequence ID" value="NZ_CP154834.1"/>
</dbReference>
<keyword evidence="2" id="KW-1185">Reference proteome</keyword>
<dbReference type="Proteomes" id="UP001463665">
    <property type="component" value="Chromosome"/>
</dbReference>
<evidence type="ECO:0000313" key="1">
    <source>
        <dbReference type="EMBL" id="XAO73578.1"/>
    </source>
</evidence>
<protein>
    <recommendedName>
        <fullName evidence="3">Tail fiber protein</fullName>
    </recommendedName>
</protein>
<evidence type="ECO:0000313" key="2">
    <source>
        <dbReference type="Proteomes" id="UP001463665"/>
    </source>
</evidence>
<reference evidence="1 2" key="1">
    <citation type="submission" date="2024-04" db="EMBL/GenBank/DDBJ databases">
        <title>Genome sequencing and assembly of rice foliar adapted Chryseobacterium endophyticum OsEnb-ALM-A6.</title>
        <authorList>
            <person name="Kumar S."/>
            <person name="Javed M."/>
            <person name="Chouhan V."/>
            <person name="Charishma K."/>
            <person name="Patel A."/>
            <person name="Kumar M."/>
            <person name="Sahu K.P."/>
            <person name="Kumar A."/>
        </authorList>
    </citation>
    <scope>NUCLEOTIDE SEQUENCE [LARGE SCALE GENOMIC DNA]</scope>
    <source>
        <strain evidence="1 2">OsEnb-ALM-A6</strain>
    </source>
</reference>
<accession>A0AAU6WMP6</accession>
<sequence length="343" mass="35378">MHYIAHAQGVGIGTTQPAASSMLDITSTTKGFLAPRMTSTQRTNISSPAAGLQVYDTTTNTLWYFNGTVWVNGGATSSGGDNLGNHEATQALVLNDNPLKLRGDTDSDNKLVYNSTAGGPLLTGLSGGTLGISDTANSASRDVLTWKNTGNVGIGTTTPATFLHIAKDKADYGDIAQLAVSGAADPNKRLALGYNTTDNTGFIQSVQSGTVWTDLYMQVGGGNVGIGAYGGSTTNKPGSKLEVDGASTNKTAYNAGNGTTIDYSKSNLAYTTANPGAFTLNGIKDGGTYTLSVRGTSSGTSTFSASGFTVKYANNRSTLGGKETVYTFLAIESTIYVYTATGF</sequence>
<proteinExistence type="predicted"/>